<accession>A0A5R8WKQ6</accession>
<comment type="caution">
    <text evidence="1">The sequence shown here is derived from an EMBL/GenBank/DDBJ whole genome shotgun (WGS) entry which is preliminary data.</text>
</comment>
<sequence length="73" mass="8317">MTRRPLEARLTKALGRRSAGPLDLPDYASRRCRRTKEYRLARLLSGWPALIEEEPMTGLNPEPMELPALREAA</sequence>
<keyword evidence="2" id="KW-1185">Reference proteome</keyword>
<organism evidence="1 2">
    <name type="scientific">Hymenobacter jeollabukensis</name>
    <dbReference type="NCBI Taxonomy" id="2025313"/>
    <lineage>
        <taxon>Bacteria</taxon>
        <taxon>Pseudomonadati</taxon>
        <taxon>Bacteroidota</taxon>
        <taxon>Cytophagia</taxon>
        <taxon>Cytophagales</taxon>
        <taxon>Hymenobacteraceae</taxon>
        <taxon>Hymenobacter</taxon>
    </lineage>
</organism>
<dbReference type="Proteomes" id="UP000305517">
    <property type="component" value="Unassembled WGS sequence"/>
</dbReference>
<proteinExistence type="predicted"/>
<dbReference type="AlphaFoldDB" id="A0A5R8WKQ6"/>
<evidence type="ECO:0000313" key="1">
    <source>
        <dbReference type="EMBL" id="TLM89470.1"/>
    </source>
</evidence>
<name>A0A5R8WKQ6_9BACT</name>
<protein>
    <submittedName>
        <fullName evidence="1">Uncharacterized protein</fullName>
    </submittedName>
</protein>
<dbReference type="RefSeq" id="WP_138080495.1">
    <property type="nucleotide sequence ID" value="NZ_VAJM01000013.1"/>
</dbReference>
<gene>
    <name evidence="1" type="ORF">FDY95_20575</name>
</gene>
<evidence type="ECO:0000313" key="2">
    <source>
        <dbReference type="Proteomes" id="UP000305517"/>
    </source>
</evidence>
<reference evidence="1 2" key="1">
    <citation type="submission" date="2019-05" db="EMBL/GenBank/DDBJ databases">
        <title>Hymenobacter edaphi sp. nov., isolated from abandoned arsenic-contaminated farmland soil.</title>
        <authorList>
            <person name="Nie L."/>
        </authorList>
    </citation>
    <scope>NUCLEOTIDE SEQUENCE [LARGE SCALE GENOMIC DNA]</scope>
    <source>
        <strain evidence="1 2">1-3-3-8</strain>
    </source>
</reference>
<dbReference type="EMBL" id="VAJM01000013">
    <property type="protein sequence ID" value="TLM89470.1"/>
    <property type="molecule type" value="Genomic_DNA"/>
</dbReference>
<dbReference type="OrthoDB" id="10006881at2"/>